<name>A0A7W6C088_9HYPH</name>
<dbReference type="RefSeq" id="WP_090966253.1">
    <property type="nucleotide sequence ID" value="NZ_FOOA01000026.1"/>
</dbReference>
<feature type="compositionally biased region" description="Basic and acidic residues" evidence="1">
    <location>
        <begin position="136"/>
        <end position="160"/>
    </location>
</feature>
<organism evidence="2 3">
    <name type="scientific">Aureimonas phyllosphaerae</name>
    <dbReference type="NCBI Taxonomy" id="1166078"/>
    <lineage>
        <taxon>Bacteria</taxon>
        <taxon>Pseudomonadati</taxon>
        <taxon>Pseudomonadota</taxon>
        <taxon>Alphaproteobacteria</taxon>
        <taxon>Hyphomicrobiales</taxon>
        <taxon>Aurantimonadaceae</taxon>
        <taxon>Aureimonas</taxon>
    </lineage>
</organism>
<keyword evidence="3" id="KW-1185">Reference proteome</keyword>
<proteinExistence type="predicted"/>
<accession>A0A7W6C088</accession>
<comment type="caution">
    <text evidence="2">The sequence shown here is derived from an EMBL/GenBank/DDBJ whole genome shotgun (WGS) entry which is preliminary data.</text>
</comment>
<evidence type="ECO:0000313" key="3">
    <source>
        <dbReference type="Proteomes" id="UP000531216"/>
    </source>
</evidence>
<protein>
    <submittedName>
        <fullName evidence="2">Uncharacterized protein</fullName>
    </submittedName>
</protein>
<dbReference type="EMBL" id="JACIDO010000016">
    <property type="protein sequence ID" value="MBB3938050.1"/>
    <property type="molecule type" value="Genomic_DNA"/>
</dbReference>
<gene>
    <name evidence="2" type="ORF">GGR05_004220</name>
</gene>
<feature type="compositionally biased region" description="Basic and acidic residues" evidence="1">
    <location>
        <begin position="65"/>
        <end position="105"/>
    </location>
</feature>
<sequence length="160" mass="18417">MREPMTPDDALLEALREGLDRIDNRMVSYENALIRGQMAPDAFVWVYRDCIEDRDHVIRKIALHEAREPGRERAHDAPTRTQAEERTVDRLVRASDAAGQDRDRTAPSTQDTLSPADIRAAVRQSQQSERPSTADQDLRAPNERDRTPDDDRAWSERSRR</sequence>
<dbReference type="Proteomes" id="UP000531216">
    <property type="component" value="Unassembled WGS sequence"/>
</dbReference>
<evidence type="ECO:0000256" key="1">
    <source>
        <dbReference type="SAM" id="MobiDB-lite"/>
    </source>
</evidence>
<reference evidence="2 3" key="1">
    <citation type="submission" date="2020-08" db="EMBL/GenBank/DDBJ databases">
        <title>Genomic Encyclopedia of Type Strains, Phase IV (KMG-IV): sequencing the most valuable type-strain genomes for metagenomic binning, comparative biology and taxonomic classification.</title>
        <authorList>
            <person name="Goeker M."/>
        </authorList>
    </citation>
    <scope>NUCLEOTIDE SEQUENCE [LARGE SCALE GENOMIC DNA]</scope>
    <source>
        <strain evidence="2 3">DSM 25024</strain>
    </source>
</reference>
<feature type="region of interest" description="Disordered" evidence="1">
    <location>
        <begin position="65"/>
        <end position="160"/>
    </location>
</feature>
<feature type="compositionally biased region" description="Polar residues" evidence="1">
    <location>
        <begin position="123"/>
        <end position="135"/>
    </location>
</feature>
<dbReference type="AlphaFoldDB" id="A0A7W6C088"/>
<evidence type="ECO:0000313" key="2">
    <source>
        <dbReference type="EMBL" id="MBB3938050.1"/>
    </source>
</evidence>